<keyword evidence="5 8" id="KW-0812">Transmembrane</keyword>
<proteinExistence type="inferred from homology"/>
<evidence type="ECO:0000256" key="1">
    <source>
        <dbReference type="ARBA" id="ARBA00004651"/>
    </source>
</evidence>
<dbReference type="EMBL" id="CAADJD010000022">
    <property type="protein sequence ID" value="VFS73641.1"/>
    <property type="molecule type" value="Genomic_DNA"/>
</dbReference>
<evidence type="ECO:0000256" key="6">
    <source>
        <dbReference type="ARBA" id="ARBA00022989"/>
    </source>
</evidence>
<dbReference type="GO" id="GO:1903785">
    <property type="term" value="P:L-valine transmembrane transport"/>
    <property type="evidence" value="ECO:0007669"/>
    <property type="project" value="TreeGrafter"/>
</dbReference>
<evidence type="ECO:0000256" key="5">
    <source>
        <dbReference type="ARBA" id="ARBA00022692"/>
    </source>
</evidence>
<feature type="transmembrane region" description="Helical" evidence="8">
    <location>
        <begin position="138"/>
        <end position="163"/>
    </location>
</feature>
<feature type="transmembrane region" description="Helical" evidence="8">
    <location>
        <begin position="31"/>
        <end position="60"/>
    </location>
</feature>
<dbReference type="Pfam" id="PF03591">
    <property type="entry name" value="AzlC"/>
    <property type="match status" value="1"/>
</dbReference>
<evidence type="ECO:0000256" key="4">
    <source>
        <dbReference type="ARBA" id="ARBA00022475"/>
    </source>
</evidence>
<gene>
    <name evidence="9" type="primary">ygaZ</name>
    <name evidence="9" type="ORF">NCTC12993_04996</name>
</gene>
<dbReference type="GO" id="GO:0005886">
    <property type="term" value="C:plasma membrane"/>
    <property type="evidence" value="ECO:0007669"/>
    <property type="project" value="UniProtKB-SubCell"/>
</dbReference>
<keyword evidence="3" id="KW-0813">Transport</keyword>
<evidence type="ECO:0000256" key="3">
    <source>
        <dbReference type="ARBA" id="ARBA00022448"/>
    </source>
</evidence>
<keyword evidence="6 8" id="KW-1133">Transmembrane helix</keyword>
<feature type="transmembrane region" description="Helical" evidence="8">
    <location>
        <begin position="66"/>
        <end position="90"/>
    </location>
</feature>
<dbReference type="AlphaFoldDB" id="A0A485BL35"/>
<dbReference type="Proteomes" id="UP000401081">
    <property type="component" value="Unassembled WGS sequence"/>
</dbReference>
<dbReference type="PANTHER" id="PTHR34979">
    <property type="entry name" value="INNER MEMBRANE PROTEIN YGAZ"/>
    <property type="match status" value="1"/>
</dbReference>
<dbReference type="PANTHER" id="PTHR34979:SF1">
    <property type="entry name" value="INNER MEMBRANE PROTEIN YGAZ"/>
    <property type="match status" value="1"/>
</dbReference>
<protein>
    <submittedName>
        <fullName evidence="9">Inner membrane protein YgaZ</fullName>
    </submittedName>
</protein>
<evidence type="ECO:0000313" key="10">
    <source>
        <dbReference type="Proteomes" id="UP000401081"/>
    </source>
</evidence>
<dbReference type="RefSeq" id="WP_061281219.1">
    <property type="nucleotide sequence ID" value="NZ_BCTM01000008.1"/>
</dbReference>
<sequence>MLTDTTASPRSEAKTEFRAGIMACLPTIPGYWSIGFAAGAIGTLAGFTTFQTALLATLLYAGSAQFLFYSLWAAGAETLSVVLSVLLVNLRYLLMSSAMSVYFREQSTVQKIISGLLLTDETFGVAVQHGSPQSKVSFAWMFGLNVAAWLNWIIACVIGAGLASALPQALMEGLSFSLVSMFIGLVLMLWFASRRKLLESFSIAAAVIITLLMSGHADTSVIVIVAASVAATLATLGLRYFFNKERKHGA</sequence>
<evidence type="ECO:0000256" key="8">
    <source>
        <dbReference type="SAM" id="Phobius"/>
    </source>
</evidence>
<comment type="similarity">
    <text evidence="2">Belongs to the AzlC family.</text>
</comment>
<keyword evidence="10" id="KW-1185">Reference proteome</keyword>
<evidence type="ECO:0000256" key="7">
    <source>
        <dbReference type="ARBA" id="ARBA00023136"/>
    </source>
</evidence>
<accession>A0A485BL35</accession>
<organism evidence="9 10">
    <name type="scientific">Kluyvera cryocrescens</name>
    <name type="common">Kluyvera citrophila</name>
    <dbReference type="NCBI Taxonomy" id="580"/>
    <lineage>
        <taxon>Bacteria</taxon>
        <taxon>Pseudomonadati</taxon>
        <taxon>Pseudomonadota</taxon>
        <taxon>Gammaproteobacteria</taxon>
        <taxon>Enterobacterales</taxon>
        <taxon>Enterobacteriaceae</taxon>
        <taxon>Kluyvera</taxon>
    </lineage>
</organism>
<feature type="transmembrane region" description="Helical" evidence="8">
    <location>
        <begin position="221"/>
        <end position="242"/>
    </location>
</feature>
<feature type="transmembrane region" description="Helical" evidence="8">
    <location>
        <begin position="197"/>
        <end position="215"/>
    </location>
</feature>
<name>A0A485BL35_KLUCR</name>
<comment type="subcellular location">
    <subcellularLocation>
        <location evidence="1">Cell membrane</location>
        <topology evidence="1">Multi-pass membrane protein</topology>
    </subcellularLocation>
</comment>
<evidence type="ECO:0000313" key="9">
    <source>
        <dbReference type="EMBL" id="VFS73641.1"/>
    </source>
</evidence>
<reference evidence="9 10" key="1">
    <citation type="submission" date="2019-03" db="EMBL/GenBank/DDBJ databases">
        <authorList>
            <consortium name="Pathogen Informatics"/>
        </authorList>
    </citation>
    <scope>NUCLEOTIDE SEQUENCE [LARGE SCALE GENOMIC DNA]</scope>
    <source>
        <strain evidence="9 10">NCTC12993</strain>
    </source>
</reference>
<keyword evidence="7 8" id="KW-0472">Membrane</keyword>
<evidence type="ECO:0000256" key="2">
    <source>
        <dbReference type="ARBA" id="ARBA00010735"/>
    </source>
</evidence>
<feature type="transmembrane region" description="Helical" evidence="8">
    <location>
        <begin position="169"/>
        <end position="190"/>
    </location>
</feature>
<keyword evidence="4" id="KW-1003">Cell membrane</keyword>
<dbReference type="InterPro" id="IPR011606">
    <property type="entry name" value="Brnchd-chn_aa_trnsp_permease"/>
</dbReference>